<dbReference type="Gene3D" id="3.90.180.10">
    <property type="entry name" value="Medium-chain alcohol dehydrogenases, catalytic domain"/>
    <property type="match status" value="1"/>
</dbReference>
<dbReference type="RefSeq" id="WP_349296964.1">
    <property type="nucleotide sequence ID" value="NZ_JBEDNQ010000002.1"/>
</dbReference>
<feature type="domain" description="Enoyl reductase (ER)" evidence="1">
    <location>
        <begin position="13"/>
        <end position="319"/>
    </location>
</feature>
<evidence type="ECO:0000259" key="1">
    <source>
        <dbReference type="SMART" id="SM00829"/>
    </source>
</evidence>
<comment type="caution">
    <text evidence="2">The sequence shown here is derived from an EMBL/GenBank/DDBJ whole genome shotgun (WGS) entry which is preliminary data.</text>
</comment>
<dbReference type="InterPro" id="IPR013154">
    <property type="entry name" value="ADH-like_N"/>
</dbReference>
<protein>
    <submittedName>
        <fullName evidence="2">Zinc-binding dehydrogenase</fullName>
    </submittedName>
</protein>
<dbReference type="InterPro" id="IPR036291">
    <property type="entry name" value="NAD(P)-bd_dom_sf"/>
</dbReference>
<reference evidence="2 3" key="1">
    <citation type="submission" date="2024-03" db="EMBL/GenBank/DDBJ databases">
        <title>Draft genome sequence of Pseudonocardia nematodicida JCM 31783.</title>
        <authorList>
            <person name="Butdee W."/>
            <person name="Duangmal K."/>
        </authorList>
    </citation>
    <scope>NUCLEOTIDE SEQUENCE [LARGE SCALE GENOMIC DNA]</scope>
    <source>
        <strain evidence="2 3">JCM 31783</strain>
    </source>
</reference>
<dbReference type="SMART" id="SM00829">
    <property type="entry name" value="PKS_ER"/>
    <property type="match status" value="1"/>
</dbReference>
<dbReference type="SUPFAM" id="SSF51735">
    <property type="entry name" value="NAD(P)-binding Rossmann-fold domains"/>
    <property type="match status" value="1"/>
</dbReference>
<dbReference type="InterPro" id="IPR052711">
    <property type="entry name" value="Zinc_ADH-like"/>
</dbReference>
<dbReference type="PANTHER" id="PTHR45033">
    <property type="match status" value="1"/>
</dbReference>
<gene>
    <name evidence="2" type="ORF">WIS52_05260</name>
</gene>
<dbReference type="InterPro" id="IPR013149">
    <property type="entry name" value="ADH-like_C"/>
</dbReference>
<dbReference type="InterPro" id="IPR020843">
    <property type="entry name" value="ER"/>
</dbReference>
<accession>A0ABV1K5X4</accession>
<dbReference type="InterPro" id="IPR011032">
    <property type="entry name" value="GroES-like_sf"/>
</dbReference>
<evidence type="ECO:0000313" key="2">
    <source>
        <dbReference type="EMBL" id="MEQ3549870.1"/>
    </source>
</evidence>
<dbReference type="SUPFAM" id="SSF50129">
    <property type="entry name" value="GroES-like"/>
    <property type="match status" value="1"/>
</dbReference>
<dbReference type="Pfam" id="PF00107">
    <property type="entry name" value="ADH_zinc_N"/>
    <property type="match status" value="1"/>
</dbReference>
<name>A0ABV1K5X4_9PSEU</name>
<organism evidence="2 3">
    <name type="scientific">Pseudonocardia nematodicida</name>
    <dbReference type="NCBI Taxonomy" id="1206997"/>
    <lineage>
        <taxon>Bacteria</taxon>
        <taxon>Bacillati</taxon>
        <taxon>Actinomycetota</taxon>
        <taxon>Actinomycetes</taxon>
        <taxon>Pseudonocardiales</taxon>
        <taxon>Pseudonocardiaceae</taxon>
        <taxon>Pseudonocardia</taxon>
    </lineage>
</organism>
<sequence length="323" mass="33796">MLAVYAAAPRPDDPLAALRIGSRPEPEVPAGHVAVTVRAASLNMHDLWTLRGVGLSADRFPMILGMDGAGTLDDGSPVVLHSMIRSAGWMGDEALDPGRTCLSGGYQGTFAERVVVPVANALPLPVELTFDEAACLGTAWLTAYRMLFVASGLRPGQTILVQGCSGGVSTALVRLGAAAGFRVVATGRSEAKRALARELGACVAVEPGARLPERVDGVFDSVGRATWPHSVRALVPGGVLVTCGATTGEPDRTELQHIFIKHLRIVGTTMGTRAELADLVRFCVSTGVRPVVGARLPMTDAREAFASMRDGDTRGKTVLVPPS</sequence>
<dbReference type="Proteomes" id="UP001494902">
    <property type="component" value="Unassembled WGS sequence"/>
</dbReference>
<keyword evidence="3" id="KW-1185">Reference proteome</keyword>
<dbReference type="PANTHER" id="PTHR45033:SF3">
    <property type="entry name" value="DEHYDROGENASE, PUTATIVE (AFU_ORTHOLOGUE AFUA_2G13270)-RELATED"/>
    <property type="match status" value="1"/>
</dbReference>
<evidence type="ECO:0000313" key="3">
    <source>
        <dbReference type="Proteomes" id="UP001494902"/>
    </source>
</evidence>
<dbReference type="Pfam" id="PF08240">
    <property type="entry name" value="ADH_N"/>
    <property type="match status" value="1"/>
</dbReference>
<proteinExistence type="predicted"/>
<dbReference type="EMBL" id="JBEDNQ010000002">
    <property type="protein sequence ID" value="MEQ3549870.1"/>
    <property type="molecule type" value="Genomic_DNA"/>
</dbReference>